<feature type="domain" description="GH16" evidence="5">
    <location>
        <begin position="51"/>
        <end position="299"/>
    </location>
</feature>
<name>A0A9W8E8R7_9FUNG</name>
<evidence type="ECO:0000313" key="7">
    <source>
        <dbReference type="Proteomes" id="UP001151582"/>
    </source>
</evidence>
<evidence type="ECO:0000256" key="4">
    <source>
        <dbReference type="SAM" id="SignalP"/>
    </source>
</evidence>
<reference evidence="6" key="1">
    <citation type="submission" date="2022-07" db="EMBL/GenBank/DDBJ databases">
        <title>Phylogenomic reconstructions and comparative analyses of Kickxellomycotina fungi.</title>
        <authorList>
            <person name="Reynolds N.K."/>
            <person name="Stajich J.E."/>
            <person name="Barry K."/>
            <person name="Grigoriev I.V."/>
            <person name="Crous P."/>
            <person name="Smith M.E."/>
        </authorList>
    </citation>
    <scope>NUCLEOTIDE SEQUENCE</scope>
    <source>
        <strain evidence="6">RSA 567</strain>
    </source>
</reference>
<dbReference type="InterPro" id="IPR013320">
    <property type="entry name" value="ConA-like_dom_sf"/>
</dbReference>
<dbReference type="EMBL" id="JANBQB010000383">
    <property type="protein sequence ID" value="KAJ1976975.1"/>
    <property type="molecule type" value="Genomic_DNA"/>
</dbReference>
<feature type="chain" id="PRO_5040814863" evidence="4">
    <location>
        <begin position="23"/>
        <end position="365"/>
    </location>
</feature>
<dbReference type="InterPro" id="IPR000757">
    <property type="entry name" value="Beta-glucanase-like"/>
</dbReference>
<dbReference type="OrthoDB" id="4781at2759"/>
<organism evidence="6 7">
    <name type="scientific">Dimargaris verticillata</name>
    <dbReference type="NCBI Taxonomy" id="2761393"/>
    <lineage>
        <taxon>Eukaryota</taxon>
        <taxon>Fungi</taxon>
        <taxon>Fungi incertae sedis</taxon>
        <taxon>Zoopagomycota</taxon>
        <taxon>Kickxellomycotina</taxon>
        <taxon>Dimargaritomycetes</taxon>
        <taxon>Dimargaritales</taxon>
        <taxon>Dimargaritaceae</taxon>
        <taxon>Dimargaris</taxon>
    </lineage>
</organism>
<accession>A0A9W8E8R7</accession>
<evidence type="ECO:0000256" key="2">
    <source>
        <dbReference type="ARBA" id="ARBA00022801"/>
    </source>
</evidence>
<dbReference type="GO" id="GO:0005975">
    <property type="term" value="P:carbohydrate metabolic process"/>
    <property type="evidence" value="ECO:0007669"/>
    <property type="project" value="InterPro"/>
</dbReference>
<dbReference type="AlphaFoldDB" id="A0A9W8E8R7"/>
<keyword evidence="1 4" id="KW-0732">Signal</keyword>
<evidence type="ECO:0000256" key="1">
    <source>
        <dbReference type="ARBA" id="ARBA00022729"/>
    </source>
</evidence>
<comment type="caution">
    <text evidence="6">The sequence shown here is derived from an EMBL/GenBank/DDBJ whole genome shotgun (WGS) entry which is preliminary data.</text>
</comment>
<dbReference type="Proteomes" id="UP001151582">
    <property type="component" value="Unassembled WGS sequence"/>
</dbReference>
<dbReference type="PANTHER" id="PTHR10963">
    <property type="entry name" value="GLYCOSYL HYDROLASE-RELATED"/>
    <property type="match status" value="1"/>
</dbReference>
<sequence>MRLLVLSLVSVVAGWLTIGVFGSPKFPMEMVNNLRVEEGLAKVGPMTDSTPDSANFTQELVDSNPGHLAIPQANHIEGQPMVRGYQQAPQNPGYAQCEEKHYDFSSSDHLADFQIESCHPNVAINDGKLELKVTKECNATTITYNKLFNSGRISLRMKAARGMGVVTCAVMMGTIFKDEFDIEFTGKDLSIMQSMLWNSGAVIPGYEKFEPHPVPRGDASKEYNDYAVEFTPNYIAWFIDNQLVRTIRKDQITVLPRNANQVRFGVWDGSNQQEWAGSMDYSKTDEHVAKIESVTITPYSPCYSIEESFYHVEKPENTQVYGYIPPNGGPMTYYYGSAETLHPSTTIAATGTVLASIYLVRSLFL</sequence>
<dbReference type="GO" id="GO:0004553">
    <property type="term" value="F:hydrolase activity, hydrolyzing O-glycosyl compounds"/>
    <property type="evidence" value="ECO:0007669"/>
    <property type="project" value="InterPro"/>
</dbReference>
<dbReference type="InterPro" id="IPR050546">
    <property type="entry name" value="Glycosyl_Hydrlase_16"/>
</dbReference>
<dbReference type="PROSITE" id="PS51762">
    <property type="entry name" value="GH16_2"/>
    <property type="match status" value="1"/>
</dbReference>
<dbReference type="SUPFAM" id="SSF49899">
    <property type="entry name" value="Concanavalin A-like lectins/glucanases"/>
    <property type="match status" value="1"/>
</dbReference>
<evidence type="ECO:0000313" key="6">
    <source>
        <dbReference type="EMBL" id="KAJ1976975.1"/>
    </source>
</evidence>
<protein>
    <submittedName>
        <fullName evidence="6">CRH- protein</fullName>
    </submittedName>
</protein>
<keyword evidence="2" id="KW-0378">Hydrolase</keyword>
<dbReference type="PANTHER" id="PTHR10963:SF22">
    <property type="entry name" value="GLYCOSIDASE CRH2-RELATED"/>
    <property type="match status" value="1"/>
</dbReference>
<dbReference type="Gene3D" id="2.60.120.200">
    <property type="match status" value="1"/>
</dbReference>
<feature type="signal peptide" evidence="4">
    <location>
        <begin position="1"/>
        <end position="22"/>
    </location>
</feature>
<dbReference type="Pfam" id="PF00722">
    <property type="entry name" value="Glyco_hydro_16"/>
    <property type="match status" value="1"/>
</dbReference>
<keyword evidence="3" id="KW-0326">Glycosidase</keyword>
<proteinExistence type="predicted"/>
<keyword evidence="7" id="KW-1185">Reference proteome</keyword>
<evidence type="ECO:0000256" key="3">
    <source>
        <dbReference type="ARBA" id="ARBA00023295"/>
    </source>
</evidence>
<evidence type="ECO:0000259" key="5">
    <source>
        <dbReference type="PROSITE" id="PS51762"/>
    </source>
</evidence>
<gene>
    <name evidence="6" type="primary">CRR1</name>
    <name evidence="6" type="ORF">H4R34_003770</name>
</gene>